<dbReference type="Gene3D" id="3.10.20.30">
    <property type="match status" value="1"/>
</dbReference>
<dbReference type="AlphaFoldDB" id="A0A3N3DSY4"/>
<evidence type="ECO:0000313" key="2">
    <source>
        <dbReference type="Proteomes" id="UP000278792"/>
    </source>
</evidence>
<dbReference type="EMBL" id="RKIK01000137">
    <property type="protein sequence ID" value="ROV57565.1"/>
    <property type="molecule type" value="Genomic_DNA"/>
</dbReference>
<dbReference type="InterPro" id="IPR012675">
    <property type="entry name" value="Beta-grasp_dom_sf"/>
</dbReference>
<dbReference type="CDD" id="cd00565">
    <property type="entry name" value="Ubl_ThiS"/>
    <property type="match status" value="1"/>
</dbReference>
<dbReference type="InterPro" id="IPR016155">
    <property type="entry name" value="Mopterin_synth/thiamin_S_b"/>
</dbReference>
<dbReference type="InterPro" id="IPR010035">
    <property type="entry name" value="Thi_S"/>
</dbReference>
<evidence type="ECO:0000313" key="1">
    <source>
        <dbReference type="EMBL" id="ROV57565.1"/>
    </source>
</evidence>
<organism evidence="1 2">
    <name type="scientific">Vibrio ponticus</name>
    <dbReference type="NCBI Taxonomy" id="265668"/>
    <lineage>
        <taxon>Bacteria</taxon>
        <taxon>Pseudomonadati</taxon>
        <taxon>Pseudomonadota</taxon>
        <taxon>Gammaproteobacteria</taxon>
        <taxon>Vibrionales</taxon>
        <taxon>Vibrionaceae</taxon>
        <taxon>Vibrio</taxon>
    </lineage>
</organism>
<protein>
    <submittedName>
        <fullName evidence="1">Sulfur carrier protein ThiS</fullName>
    </submittedName>
</protein>
<gene>
    <name evidence="1" type="primary">thiS</name>
    <name evidence="1" type="ORF">EGH82_22475</name>
</gene>
<reference evidence="1 2" key="1">
    <citation type="submission" date="2018-11" db="EMBL/GenBank/DDBJ databases">
        <title>Vibrio ponticus strain CAIM 1751 pathogenic for the snapper Lutjanus guttatus.</title>
        <authorList>
            <person name="Soto-Rodriguez S."/>
            <person name="Lozano-Olvera R."/>
            <person name="Gomez-Gil B."/>
        </authorList>
    </citation>
    <scope>NUCLEOTIDE SEQUENCE [LARGE SCALE GENOMIC DNA]</scope>
    <source>
        <strain evidence="1 2">CAIM 1751</strain>
    </source>
</reference>
<comment type="caution">
    <text evidence="1">The sequence shown here is derived from an EMBL/GenBank/DDBJ whole genome shotgun (WGS) entry which is preliminary data.</text>
</comment>
<dbReference type="Pfam" id="PF02597">
    <property type="entry name" value="ThiS"/>
    <property type="match status" value="1"/>
</dbReference>
<dbReference type="PANTHER" id="PTHR34472:SF1">
    <property type="entry name" value="SULFUR CARRIER PROTEIN THIS"/>
    <property type="match status" value="1"/>
</dbReference>
<dbReference type="InterPro" id="IPR003749">
    <property type="entry name" value="ThiS/MoaD-like"/>
</dbReference>
<dbReference type="PANTHER" id="PTHR34472">
    <property type="entry name" value="SULFUR CARRIER PROTEIN THIS"/>
    <property type="match status" value="1"/>
</dbReference>
<dbReference type="SUPFAM" id="SSF54285">
    <property type="entry name" value="MoaD/ThiS"/>
    <property type="match status" value="1"/>
</dbReference>
<dbReference type="NCBIfam" id="TIGR01683">
    <property type="entry name" value="thiS"/>
    <property type="match status" value="1"/>
</dbReference>
<sequence>MTQPNTANITITINQQTQVVVGDSHLGQIIDQLELPAEGCVFAINNQVIPKSEWSTRIVNQGDSISLFQAIAGG</sequence>
<dbReference type="Proteomes" id="UP000278792">
    <property type="component" value="Unassembled WGS sequence"/>
</dbReference>
<dbReference type="RefSeq" id="WP_123783781.1">
    <property type="nucleotide sequence ID" value="NZ_RKIK01000137.1"/>
</dbReference>
<name>A0A3N3DSY4_9VIBR</name>
<accession>A0A3N3DSY4</accession>
<proteinExistence type="predicted"/>